<accession>M0NM68</accession>
<protein>
    <submittedName>
        <fullName evidence="2">Uncharacterized protein</fullName>
    </submittedName>
</protein>
<dbReference type="RefSeq" id="WP_008006976.1">
    <property type="nucleotide sequence ID" value="NZ_AOJG01000032.1"/>
</dbReference>
<evidence type="ECO:0000313" key="2">
    <source>
        <dbReference type="EMBL" id="EMA58896.1"/>
    </source>
</evidence>
<proteinExistence type="predicted"/>
<feature type="transmembrane region" description="Helical" evidence="1">
    <location>
        <begin position="46"/>
        <end position="67"/>
    </location>
</feature>
<keyword evidence="1" id="KW-0812">Transmembrane</keyword>
<evidence type="ECO:0000256" key="1">
    <source>
        <dbReference type="SAM" id="Phobius"/>
    </source>
</evidence>
<keyword evidence="3" id="KW-1185">Reference proteome</keyword>
<keyword evidence="1" id="KW-1133">Transmembrane helix</keyword>
<feature type="transmembrane region" description="Helical" evidence="1">
    <location>
        <begin position="21"/>
        <end position="40"/>
    </location>
</feature>
<evidence type="ECO:0000313" key="3">
    <source>
        <dbReference type="Proteomes" id="UP000011650"/>
    </source>
</evidence>
<name>M0NM68_9EURY</name>
<gene>
    <name evidence="2" type="ORF">C469_12383</name>
</gene>
<keyword evidence="1" id="KW-0472">Membrane</keyword>
<dbReference type="EMBL" id="AOJG01000032">
    <property type="protein sequence ID" value="EMA58896.1"/>
    <property type="molecule type" value="Genomic_DNA"/>
</dbReference>
<comment type="caution">
    <text evidence="2">The sequence shown here is derived from an EMBL/GenBank/DDBJ whole genome shotgun (WGS) entry which is preliminary data.</text>
</comment>
<dbReference type="OrthoDB" id="292594at2157"/>
<dbReference type="AlphaFoldDB" id="M0NM68"/>
<reference evidence="2 3" key="1">
    <citation type="journal article" date="2014" name="PLoS Genet.">
        <title>Phylogenetically driven sequencing of extremely halophilic archaea reveals strategies for static and dynamic osmo-response.</title>
        <authorList>
            <person name="Becker E.A."/>
            <person name="Seitzer P.M."/>
            <person name="Tritt A."/>
            <person name="Larsen D."/>
            <person name="Krusor M."/>
            <person name="Yao A.I."/>
            <person name="Wu D."/>
            <person name="Madern D."/>
            <person name="Eisen J.A."/>
            <person name="Darling A.E."/>
            <person name="Facciotti M.T."/>
        </authorList>
    </citation>
    <scope>NUCLEOTIDE SEQUENCE [LARGE SCALE GENOMIC DNA]</scope>
    <source>
        <strain evidence="2 3">DSM 21995</strain>
    </source>
</reference>
<sequence>MARDGEIDTDVNRPLWRIGWHWAYLFIGAPVLGIALGYFVGGALGFAVGLLTVAGGPVFALSGLVYVHVKKDDVIRRGTTVVEREAAATVQRTGDTETHSLLTTGGKRLPLLPKPNAQVATLIAGDDHLLVHSEAEINLPSLTWRIGNSTNEYHYDRVAGVNYDPDEHEDGGTFWVNFSDGQDRRWDTMTDADGALQSVQNRIRAYNSQ</sequence>
<dbReference type="Proteomes" id="UP000011650">
    <property type="component" value="Unassembled WGS sequence"/>
</dbReference>
<dbReference type="PATRIC" id="fig|1227482.3.peg.2503"/>
<organism evidence="2 3">
    <name type="scientific">Halorubrum lipolyticum DSM 21995</name>
    <dbReference type="NCBI Taxonomy" id="1227482"/>
    <lineage>
        <taxon>Archaea</taxon>
        <taxon>Methanobacteriati</taxon>
        <taxon>Methanobacteriota</taxon>
        <taxon>Stenosarchaea group</taxon>
        <taxon>Halobacteria</taxon>
        <taxon>Halobacteriales</taxon>
        <taxon>Haloferacaceae</taxon>
        <taxon>Halorubrum</taxon>
    </lineage>
</organism>